<evidence type="ECO:0000256" key="1">
    <source>
        <dbReference type="ARBA" id="ARBA00022617"/>
    </source>
</evidence>
<evidence type="ECO:0000313" key="7">
    <source>
        <dbReference type="EMBL" id="RSM02723.1"/>
    </source>
</evidence>
<evidence type="ECO:0000256" key="2">
    <source>
        <dbReference type="ARBA" id="ARBA00022723"/>
    </source>
</evidence>
<dbReference type="SMART" id="SM01117">
    <property type="entry name" value="Cyt-b5"/>
    <property type="match status" value="1"/>
</dbReference>
<evidence type="ECO:0000313" key="8">
    <source>
        <dbReference type="Proteomes" id="UP000287144"/>
    </source>
</evidence>
<dbReference type="Proteomes" id="UP000287144">
    <property type="component" value="Unassembled WGS sequence"/>
</dbReference>
<name>A0A428TL18_9HYPO</name>
<dbReference type="AlphaFoldDB" id="A0A428TL18"/>
<dbReference type="PROSITE" id="PS00191">
    <property type="entry name" value="CYTOCHROME_B5_1"/>
    <property type="match status" value="1"/>
</dbReference>
<proteinExistence type="inferred from homology"/>
<dbReference type="GO" id="GO:0046872">
    <property type="term" value="F:metal ion binding"/>
    <property type="evidence" value="ECO:0007669"/>
    <property type="project" value="UniProtKB-UniRule"/>
</dbReference>
<comment type="caution">
    <text evidence="7">The sequence shown here is derived from an EMBL/GenBank/DDBJ whole genome shotgun (WGS) entry which is preliminary data.</text>
</comment>
<sequence length="145" mass="15748">MKEVVPLCLGGTNAPKQFVIIYNLAMTTFTLQDVAGKSTQSSGYIAIDNKVYEITDYMSKHPGGDDILAEVLGTDATQAFHEVGHSEEAMEQLKPLLAGELQVSKKANTATVKRLSGLYMWLVSVFGVGLLSILAFFYVNIVSVQ</sequence>
<keyword evidence="8" id="KW-1185">Reference proteome</keyword>
<evidence type="ECO:0000259" key="6">
    <source>
        <dbReference type="PROSITE" id="PS50255"/>
    </source>
</evidence>
<dbReference type="GO" id="GO:0020037">
    <property type="term" value="F:heme binding"/>
    <property type="evidence" value="ECO:0007669"/>
    <property type="project" value="UniProtKB-UniRule"/>
</dbReference>
<feature type="domain" description="Cytochrome b5 heme-binding" evidence="6">
    <location>
        <begin position="26"/>
        <end position="102"/>
    </location>
</feature>
<protein>
    <recommendedName>
        <fullName evidence="6">Cytochrome b5 heme-binding domain-containing protein</fullName>
    </recommendedName>
</protein>
<dbReference type="PANTHER" id="PTHR19359">
    <property type="entry name" value="CYTOCHROME B5"/>
    <property type="match status" value="1"/>
</dbReference>
<dbReference type="InterPro" id="IPR036400">
    <property type="entry name" value="Cyt_B5-like_heme/steroid_sf"/>
</dbReference>
<organism evidence="7 8">
    <name type="scientific">Fusarium oligoseptatum</name>
    <dbReference type="NCBI Taxonomy" id="2604345"/>
    <lineage>
        <taxon>Eukaryota</taxon>
        <taxon>Fungi</taxon>
        <taxon>Dikarya</taxon>
        <taxon>Ascomycota</taxon>
        <taxon>Pezizomycotina</taxon>
        <taxon>Sordariomycetes</taxon>
        <taxon>Hypocreomycetidae</taxon>
        <taxon>Hypocreales</taxon>
        <taxon>Nectriaceae</taxon>
        <taxon>Fusarium</taxon>
        <taxon>Fusarium solani species complex</taxon>
    </lineage>
</organism>
<dbReference type="PROSITE" id="PS50255">
    <property type="entry name" value="CYTOCHROME_B5_2"/>
    <property type="match status" value="1"/>
</dbReference>
<dbReference type="Gene3D" id="3.10.120.10">
    <property type="entry name" value="Cytochrome b5-like heme/steroid binding domain"/>
    <property type="match status" value="1"/>
</dbReference>
<dbReference type="SUPFAM" id="SSF55856">
    <property type="entry name" value="Cytochrome b5-like heme/steroid binding domain"/>
    <property type="match status" value="1"/>
</dbReference>
<evidence type="ECO:0000256" key="5">
    <source>
        <dbReference type="RuleBase" id="RU362121"/>
    </source>
</evidence>
<dbReference type="InterPro" id="IPR001199">
    <property type="entry name" value="Cyt_B5-like_heme/steroid-bd"/>
</dbReference>
<comment type="similarity">
    <text evidence="4 5">Belongs to the cytochrome b5 family.</text>
</comment>
<dbReference type="InterPro" id="IPR018506">
    <property type="entry name" value="Cyt_B5_heme-BS"/>
</dbReference>
<keyword evidence="1 5" id="KW-0349">Heme</keyword>
<keyword evidence="5" id="KW-0812">Transmembrane</keyword>
<evidence type="ECO:0000256" key="4">
    <source>
        <dbReference type="ARBA" id="ARBA00038168"/>
    </source>
</evidence>
<reference evidence="7 8" key="1">
    <citation type="submission" date="2017-06" db="EMBL/GenBank/DDBJ databases">
        <title>Comparative genomic analysis of Ambrosia Fusariam Clade fungi.</title>
        <authorList>
            <person name="Stajich J.E."/>
            <person name="Carrillo J."/>
            <person name="Kijimoto T."/>
            <person name="Eskalen A."/>
            <person name="O'Donnell K."/>
            <person name="Kasson M."/>
        </authorList>
    </citation>
    <scope>NUCLEOTIDE SEQUENCE [LARGE SCALE GENOMIC DNA]</scope>
    <source>
        <strain evidence="7 8">NRRL62579</strain>
    </source>
</reference>
<gene>
    <name evidence="7" type="ORF">CEP52_007795</name>
</gene>
<keyword evidence="3 5" id="KW-0408">Iron</keyword>
<keyword evidence="2 5" id="KW-0479">Metal-binding</keyword>
<dbReference type="InterPro" id="IPR050668">
    <property type="entry name" value="Cytochrome_b5"/>
</dbReference>
<accession>A0A428TL18</accession>
<dbReference type="GO" id="GO:0016020">
    <property type="term" value="C:membrane"/>
    <property type="evidence" value="ECO:0007669"/>
    <property type="project" value="TreeGrafter"/>
</dbReference>
<feature type="transmembrane region" description="Helical" evidence="5">
    <location>
        <begin position="118"/>
        <end position="139"/>
    </location>
</feature>
<keyword evidence="5" id="KW-1133">Transmembrane helix</keyword>
<evidence type="ECO:0000256" key="3">
    <source>
        <dbReference type="ARBA" id="ARBA00023004"/>
    </source>
</evidence>
<keyword evidence="5" id="KW-0472">Membrane</keyword>
<dbReference type="PRINTS" id="PR00363">
    <property type="entry name" value="CYTOCHROMEB5"/>
</dbReference>
<dbReference type="EMBL" id="NKCK01000073">
    <property type="protein sequence ID" value="RSM02723.1"/>
    <property type="molecule type" value="Genomic_DNA"/>
</dbReference>
<dbReference type="Pfam" id="PF00173">
    <property type="entry name" value="Cyt-b5"/>
    <property type="match status" value="1"/>
</dbReference>
<dbReference type="STRING" id="1325735.A0A428TL18"/>